<gene>
    <name evidence="1" type="ORF">LARV_00976</name>
</gene>
<dbReference type="OrthoDB" id="9877096at2"/>
<sequence length="524" mass="60004">MDCRQIVEAAYDNKPIPSEIATTLDGIIYRTSHELASAISKYSIEKNNFGKCYISPQYLKDTALEFHTKAGTLTESVLENIQNLNEDTPILRFSHQPNLFSSWGIVTQFIFNASVAEKLSGINGSKPAQIYIIVDYDVAEDSRFRVSHYPTPNMEGGSYILSGVVNKIDYDKPIWMISKPDKDLIKKWLQHLRILLHQELQFLRKHNINENRFGTLQQHLQDVEEVIWQAYDCAATLAEFNAIFLSKIVNNYWGLPTLFIPGHKLHRVMREAFELCIELLPKINELANEGIKFYTERNIYIKTKSSNNSNIFPIWYLCQKCNRRVGLFIESNNPLIVKGKCSSCSSIYHIYRPDKTSIDVEKFYESISPRILIDNLLDVIAINTYGSTGYIGQAEHILLTNYVARALGWRIPPQSIWRPYSSNYCSGDISSLVIIESNSKKELIERANCATKLSFLSKGSLLYYLVNYGWSDLYDSWKHYFDHGGKVNGIYDNAEGTPFSLSDDLIKKLRNMFATCTTDPGVYK</sequence>
<organism evidence="1">
    <name type="scientific">Longilinea arvoryzae</name>
    <dbReference type="NCBI Taxonomy" id="360412"/>
    <lineage>
        <taxon>Bacteria</taxon>
        <taxon>Bacillati</taxon>
        <taxon>Chloroflexota</taxon>
        <taxon>Anaerolineae</taxon>
        <taxon>Anaerolineales</taxon>
        <taxon>Anaerolineaceae</taxon>
        <taxon>Longilinea</taxon>
    </lineage>
</organism>
<dbReference type="RefSeq" id="WP_152031698.1">
    <property type="nucleotide sequence ID" value="NZ_DF967972.1"/>
</dbReference>
<proteinExistence type="predicted"/>
<reference evidence="1" key="1">
    <citation type="submission" date="2015-07" db="EMBL/GenBank/DDBJ databases">
        <title>Draft Genome Sequences of Anaerolinea thermolimosa IMO-1, Bellilinea caldifistulae GOMI-1, Leptolinea tardivitalis YMTK-2, Levilinea saccharolytica KIBI-1,Longilinea arvoryzae KOME-1, Previously Described as Members of the Anaerolineaceae (Chloroflexi).</title>
        <authorList>
            <person name="Sekiguchi Y."/>
            <person name="Ohashi A."/>
            <person name="Matsuura N."/>
            <person name="Tourlousse M.D."/>
        </authorList>
    </citation>
    <scope>NUCLEOTIDE SEQUENCE [LARGE SCALE GENOMIC DNA]</scope>
    <source>
        <strain evidence="1">KOME-1</strain>
    </source>
</reference>
<dbReference type="EMBL" id="DF967972">
    <property type="protein sequence ID" value="GAP13225.1"/>
    <property type="molecule type" value="Genomic_DNA"/>
</dbReference>
<evidence type="ECO:0000313" key="1">
    <source>
        <dbReference type="EMBL" id="GAP13225.1"/>
    </source>
</evidence>
<evidence type="ECO:0000313" key="2">
    <source>
        <dbReference type="Proteomes" id="UP000055060"/>
    </source>
</evidence>
<name>A0A0S7BD54_9CHLR</name>
<keyword evidence="2" id="KW-1185">Reference proteome</keyword>
<dbReference type="Proteomes" id="UP000055060">
    <property type="component" value="Unassembled WGS sequence"/>
</dbReference>
<dbReference type="STRING" id="360412.LARV_00976"/>
<dbReference type="AlphaFoldDB" id="A0A0S7BD54"/>
<accession>A0A0S7BD54</accession>
<protein>
    <submittedName>
        <fullName evidence="1">Uncharacterized protein</fullName>
    </submittedName>
</protein>